<reference evidence="1 2" key="2">
    <citation type="submission" date="2009-02" db="EMBL/GenBank/DDBJ databases">
        <title>Draft genome sequence of Clostridium methylpentosum (DSM 5476).</title>
        <authorList>
            <person name="Sudarsanam P."/>
            <person name="Ley R."/>
            <person name="Guruge J."/>
            <person name="Turnbaugh P.J."/>
            <person name="Mahowald M."/>
            <person name="Liep D."/>
            <person name="Gordon J."/>
        </authorList>
    </citation>
    <scope>NUCLEOTIDE SEQUENCE [LARGE SCALE GENOMIC DNA]</scope>
    <source>
        <strain evidence="1 2">DSM 5476</strain>
    </source>
</reference>
<gene>
    <name evidence="1" type="ORF">CLOSTMETH_02314</name>
</gene>
<protein>
    <submittedName>
        <fullName evidence="1">Uncharacterized protein</fullName>
    </submittedName>
</protein>
<name>C0EEM5_9FIRM</name>
<accession>C0EEM5</accession>
<dbReference type="STRING" id="537013.CLOSTMETH_02314"/>
<keyword evidence="2" id="KW-1185">Reference proteome</keyword>
<sequence length="60" mass="6767">MGFLFEAGQCRAVSGWKGRFRYGGQIPFSEAAGQLKLIRQLLFWYSQVPCGFSEGKQVFS</sequence>
<organism evidence="1 2">
    <name type="scientific">[Clostridium] methylpentosum DSM 5476</name>
    <dbReference type="NCBI Taxonomy" id="537013"/>
    <lineage>
        <taxon>Bacteria</taxon>
        <taxon>Bacillati</taxon>
        <taxon>Bacillota</taxon>
        <taxon>Clostridia</taxon>
        <taxon>Eubacteriales</taxon>
        <taxon>Oscillospiraceae</taxon>
        <taxon>Oscillospiraceae incertae sedis</taxon>
    </lineage>
</organism>
<dbReference type="EMBL" id="ACEC01000076">
    <property type="protein sequence ID" value="EEG30073.1"/>
    <property type="molecule type" value="Genomic_DNA"/>
</dbReference>
<proteinExistence type="predicted"/>
<dbReference type="AlphaFoldDB" id="C0EEM5"/>
<comment type="caution">
    <text evidence="1">The sequence shown here is derived from an EMBL/GenBank/DDBJ whole genome shotgun (WGS) entry which is preliminary data.</text>
</comment>
<evidence type="ECO:0000313" key="1">
    <source>
        <dbReference type="EMBL" id="EEG30073.1"/>
    </source>
</evidence>
<dbReference type="Proteomes" id="UP000003340">
    <property type="component" value="Unassembled WGS sequence"/>
</dbReference>
<dbReference type="HOGENOM" id="CLU_2933174_0_0_9"/>
<reference evidence="1 2" key="1">
    <citation type="submission" date="2009-01" db="EMBL/GenBank/DDBJ databases">
        <authorList>
            <person name="Fulton L."/>
            <person name="Clifton S."/>
            <person name="Fulton B."/>
            <person name="Xu J."/>
            <person name="Minx P."/>
            <person name="Pepin K.H."/>
            <person name="Johnson M."/>
            <person name="Bhonagiri V."/>
            <person name="Nash W.E."/>
            <person name="Mardis E.R."/>
            <person name="Wilson R.K."/>
        </authorList>
    </citation>
    <scope>NUCLEOTIDE SEQUENCE [LARGE SCALE GENOMIC DNA]</scope>
    <source>
        <strain evidence="1 2">DSM 5476</strain>
    </source>
</reference>
<evidence type="ECO:0000313" key="2">
    <source>
        <dbReference type="Proteomes" id="UP000003340"/>
    </source>
</evidence>